<feature type="domain" description="C2H2-type" evidence="12">
    <location>
        <begin position="507"/>
        <end position="534"/>
    </location>
</feature>
<dbReference type="InterPro" id="IPR013087">
    <property type="entry name" value="Znf_C2H2_type"/>
</dbReference>
<keyword evidence="10" id="KW-0539">Nucleus</keyword>
<evidence type="ECO:0000256" key="1">
    <source>
        <dbReference type="ARBA" id="ARBA00004123"/>
    </source>
</evidence>
<evidence type="ECO:0000256" key="9">
    <source>
        <dbReference type="ARBA" id="ARBA00023163"/>
    </source>
</evidence>
<dbReference type="OrthoDB" id="427030at2759"/>
<dbReference type="Proteomes" id="UP000678499">
    <property type="component" value="Unassembled WGS sequence"/>
</dbReference>
<gene>
    <name evidence="13" type="ORF">NMOB1V02_LOCUS7218</name>
</gene>
<evidence type="ECO:0000256" key="10">
    <source>
        <dbReference type="ARBA" id="ARBA00023242"/>
    </source>
</evidence>
<feature type="domain" description="C2H2-type" evidence="12">
    <location>
        <begin position="563"/>
        <end position="591"/>
    </location>
</feature>
<dbReference type="EMBL" id="CAJPEX010001684">
    <property type="protein sequence ID" value="CAG0919701.1"/>
    <property type="molecule type" value="Genomic_DNA"/>
</dbReference>
<keyword evidence="3" id="KW-0479">Metal-binding</keyword>
<proteinExistence type="inferred from homology"/>
<evidence type="ECO:0000256" key="11">
    <source>
        <dbReference type="PROSITE-ProRule" id="PRU00042"/>
    </source>
</evidence>
<evidence type="ECO:0000259" key="12">
    <source>
        <dbReference type="PROSITE" id="PS50157"/>
    </source>
</evidence>
<feature type="domain" description="C2H2-type" evidence="12">
    <location>
        <begin position="284"/>
        <end position="312"/>
    </location>
</feature>
<feature type="domain" description="C2H2-type" evidence="12">
    <location>
        <begin position="311"/>
        <end position="339"/>
    </location>
</feature>
<dbReference type="SMART" id="SM00355">
    <property type="entry name" value="ZnF_C2H2"/>
    <property type="match status" value="14"/>
</dbReference>
<dbReference type="PROSITE" id="PS50157">
    <property type="entry name" value="ZINC_FINGER_C2H2_2"/>
    <property type="match status" value="12"/>
</dbReference>
<dbReference type="GO" id="GO:0005634">
    <property type="term" value="C:nucleus"/>
    <property type="evidence" value="ECO:0007669"/>
    <property type="project" value="UniProtKB-SubCell"/>
</dbReference>
<dbReference type="AlphaFoldDB" id="A0A7R9BST3"/>
<dbReference type="GO" id="GO:0008270">
    <property type="term" value="F:zinc ion binding"/>
    <property type="evidence" value="ECO:0007669"/>
    <property type="project" value="UniProtKB-KW"/>
</dbReference>
<evidence type="ECO:0000256" key="6">
    <source>
        <dbReference type="ARBA" id="ARBA00022833"/>
    </source>
</evidence>
<comment type="subcellular location">
    <subcellularLocation>
        <location evidence="1">Nucleus</location>
    </subcellularLocation>
</comment>
<dbReference type="Gene3D" id="3.30.160.60">
    <property type="entry name" value="Classic Zinc Finger"/>
    <property type="match status" value="8"/>
</dbReference>
<evidence type="ECO:0000313" key="13">
    <source>
        <dbReference type="EMBL" id="CAD7279549.1"/>
    </source>
</evidence>
<dbReference type="EMBL" id="OA883721">
    <property type="protein sequence ID" value="CAD7279549.1"/>
    <property type="molecule type" value="Genomic_DNA"/>
</dbReference>
<dbReference type="PANTHER" id="PTHR24384">
    <property type="entry name" value="FINGER PUTATIVE TRANSCRIPTION FACTOR FAMILY-RELATED"/>
    <property type="match status" value="1"/>
</dbReference>
<evidence type="ECO:0000256" key="5">
    <source>
        <dbReference type="ARBA" id="ARBA00022771"/>
    </source>
</evidence>
<keyword evidence="8" id="KW-0238">DNA-binding</keyword>
<keyword evidence="9" id="KW-0804">Transcription</keyword>
<evidence type="ECO:0000256" key="2">
    <source>
        <dbReference type="ARBA" id="ARBA00006991"/>
    </source>
</evidence>
<feature type="domain" description="C2H2-type" evidence="12">
    <location>
        <begin position="254"/>
        <end position="281"/>
    </location>
</feature>
<keyword evidence="7" id="KW-0805">Transcription regulation</keyword>
<dbReference type="PROSITE" id="PS00028">
    <property type="entry name" value="ZINC_FINGER_C2H2_1"/>
    <property type="match status" value="13"/>
</dbReference>
<reference evidence="13" key="1">
    <citation type="submission" date="2020-11" db="EMBL/GenBank/DDBJ databases">
        <authorList>
            <person name="Tran Van P."/>
        </authorList>
    </citation>
    <scope>NUCLEOTIDE SEQUENCE</scope>
</reference>
<dbReference type="PANTHER" id="PTHR24384:SF189">
    <property type="entry name" value="C2H2-TYPE DOMAIN-CONTAINING PROTEIN-RELATED"/>
    <property type="match status" value="1"/>
</dbReference>
<keyword evidence="4" id="KW-0677">Repeat</keyword>
<dbReference type="Pfam" id="PF00096">
    <property type="entry name" value="zf-C2H2"/>
    <property type="match status" value="5"/>
</dbReference>
<keyword evidence="6" id="KW-0862">Zinc</keyword>
<dbReference type="SUPFAM" id="SSF57667">
    <property type="entry name" value="beta-beta-alpha zinc fingers"/>
    <property type="match status" value="6"/>
</dbReference>
<evidence type="ECO:0000256" key="4">
    <source>
        <dbReference type="ARBA" id="ARBA00022737"/>
    </source>
</evidence>
<accession>A0A7R9BST3</accession>
<sequence length="672" mass="76168">MELADSDKPVSCSICCTPLNSKTRGIIKISQGEGTKPVSDLAWSELFEGSFDDGLHDSDHLVCRQCHRLLEEYGNIEADLLDCRRRLVQRFREPRVGIKQTQVIEDNSANEENRSNSSLLVENVDFDDQVEEMLLMSPELTNGDVSPISDFDSDFDLDKPFSSSPVSRVPVKKAKKIRKPGNMHCQICKAMFPSNDKNLISEHYESHEDRFSAELANFPFICEICGQRFSTQIKLKTHSLRRHKNAASASNESRQCPACDQKFSNKRDFGRHVREHELNDQSVFRCSICDLNFVNYARLVKHCNGNHKEDHRCKYGCMETFKSRSEINEHYQHHVEERPHCCNECGSRFENPRSLKQHRRSHQEGREVIRCNLCDSSFATRAERKQHLLTHGTNCEICGKILSSVQTLVDHLRMHHQERKFSCQMCGMLFSSQNALKAHVLRHTGGPKFQCEVCGKVFNYQTNLDAHFRATHMQDATFKCPECPKNYGSLGSLRRHVNSVHQMNRKYSCNICGQSFLYSSSMLKHRRTHTGERKYPCPVCNKAFSSWDNRYSHMFIHGDKKPFECAICSQGFPRKHHILTHLKTSHPAEASSLDHTILMPAGNLHSTIKTEHGAEIILSSTGGPGTAAVEIQTSPLPDGMDGSGQQLVPMLMPSGSGEDGETAAQFLLIPVS</sequence>
<evidence type="ECO:0000256" key="7">
    <source>
        <dbReference type="ARBA" id="ARBA00023015"/>
    </source>
</evidence>
<feature type="domain" description="C2H2-type" evidence="12">
    <location>
        <begin position="220"/>
        <end position="248"/>
    </location>
</feature>
<keyword evidence="14" id="KW-1185">Reference proteome</keyword>
<feature type="domain" description="C2H2-type" evidence="12">
    <location>
        <begin position="478"/>
        <end position="506"/>
    </location>
</feature>
<feature type="domain" description="C2H2-type" evidence="12">
    <location>
        <begin position="535"/>
        <end position="562"/>
    </location>
</feature>
<feature type="domain" description="C2H2-type" evidence="12">
    <location>
        <begin position="340"/>
        <end position="367"/>
    </location>
</feature>
<dbReference type="InterPro" id="IPR050752">
    <property type="entry name" value="C2H2-ZF_domain"/>
</dbReference>
<dbReference type="Pfam" id="PF13894">
    <property type="entry name" value="zf-C2H2_4"/>
    <property type="match status" value="2"/>
</dbReference>
<dbReference type="FunFam" id="3.30.160.60:FF:000446">
    <property type="entry name" value="Zinc finger protein"/>
    <property type="match status" value="1"/>
</dbReference>
<feature type="domain" description="C2H2-type" evidence="12">
    <location>
        <begin position="421"/>
        <end position="448"/>
    </location>
</feature>
<dbReference type="FunFam" id="3.30.160.60:FF:001370">
    <property type="entry name" value="Zinc finger protein"/>
    <property type="match status" value="1"/>
</dbReference>
<feature type="domain" description="C2H2-type" evidence="12">
    <location>
        <begin position="393"/>
        <end position="420"/>
    </location>
</feature>
<protein>
    <recommendedName>
        <fullName evidence="12">C2H2-type domain-containing protein</fullName>
    </recommendedName>
</protein>
<organism evidence="13">
    <name type="scientific">Notodromas monacha</name>
    <dbReference type="NCBI Taxonomy" id="399045"/>
    <lineage>
        <taxon>Eukaryota</taxon>
        <taxon>Metazoa</taxon>
        <taxon>Ecdysozoa</taxon>
        <taxon>Arthropoda</taxon>
        <taxon>Crustacea</taxon>
        <taxon>Oligostraca</taxon>
        <taxon>Ostracoda</taxon>
        <taxon>Podocopa</taxon>
        <taxon>Podocopida</taxon>
        <taxon>Cypridocopina</taxon>
        <taxon>Cypridoidea</taxon>
        <taxon>Cyprididae</taxon>
        <taxon>Notodromas</taxon>
    </lineage>
</organism>
<name>A0A7R9BST3_9CRUS</name>
<dbReference type="InterPro" id="IPR036236">
    <property type="entry name" value="Znf_C2H2_sf"/>
</dbReference>
<feature type="domain" description="C2H2-type" evidence="12">
    <location>
        <begin position="449"/>
        <end position="477"/>
    </location>
</feature>
<dbReference type="GO" id="GO:0000981">
    <property type="term" value="F:DNA-binding transcription factor activity, RNA polymerase II-specific"/>
    <property type="evidence" value="ECO:0007669"/>
    <property type="project" value="TreeGrafter"/>
</dbReference>
<evidence type="ECO:0000256" key="3">
    <source>
        <dbReference type="ARBA" id="ARBA00022723"/>
    </source>
</evidence>
<evidence type="ECO:0000256" key="8">
    <source>
        <dbReference type="ARBA" id="ARBA00023125"/>
    </source>
</evidence>
<comment type="similarity">
    <text evidence="2">Belongs to the krueppel C2H2-type zinc-finger protein family.</text>
</comment>
<dbReference type="GO" id="GO:0000978">
    <property type="term" value="F:RNA polymerase II cis-regulatory region sequence-specific DNA binding"/>
    <property type="evidence" value="ECO:0007669"/>
    <property type="project" value="TreeGrafter"/>
</dbReference>
<evidence type="ECO:0000313" key="14">
    <source>
        <dbReference type="Proteomes" id="UP000678499"/>
    </source>
</evidence>
<keyword evidence="5 11" id="KW-0863">Zinc-finger</keyword>